<protein>
    <submittedName>
        <fullName evidence="1">Uncharacterized protein</fullName>
    </submittedName>
</protein>
<gene>
    <name evidence="1" type="ORF">GXW76_07300</name>
</gene>
<comment type="caution">
    <text evidence="1">The sequence shown here is derived from an EMBL/GenBank/DDBJ whole genome shotgun (WGS) entry which is preliminary data.</text>
</comment>
<dbReference type="EMBL" id="JAAEDM010000013">
    <property type="protein sequence ID" value="MBR0670974.1"/>
    <property type="molecule type" value="Genomic_DNA"/>
</dbReference>
<sequence length="45" mass="4595">MTAMRKPLSTAEAAERVPDGATVGQILAATATTLTIPDTAPETKP</sequence>
<proteinExistence type="predicted"/>
<reference evidence="1" key="1">
    <citation type="submission" date="2020-01" db="EMBL/GenBank/DDBJ databases">
        <authorList>
            <person name="Rat A."/>
        </authorList>
    </citation>
    <scope>NUCLEOTIDE SEQUENCE</scope>
    <source>
        <strain evidence="1">LMG 31231</strain>
    </source>
</reference>
<evidence type="ECO:0000313" key="1">
    <source>
        <dbReference type="EMBL" id="MBR0670974.1"/>
    </source>
</evidence>
<dbReference type="Proteomes" id="UP001138751">
    <property type="component" value="Unassembled WGS sequence"/>
</dbReference>
<reference evidence="1" key="2">
    <citation type="journal article" date="2021" name="Syst. Appl. Microbiol.">
        <title>Roseomonas hellenica sp. nov., isolated from roots of wild-growing Alkanna tinctoria.</title>
        <authorList>
            <person name="Rat A."/>
            <person name="Naranjo H.D."/>
            <person name="Lebbe L."/>
            <person name="Cnockaert M."/>
            <person name="Krigas N."/>
            <person name="Grigoriadou K."/>
            <person name="Maloupa E."/>
            <person name="Willems A."/>
        </authorList>
    </citation>
    <scope>NUCLEOTIDE SEQUENCE</scope>
    <source>
        <strain evidence="1">LMG 31231</strain>
    </source>
</reference>
<accession>A0A9X9WUZ5</accession>
<evidence type="ECO:0000313" key="2">
    <source>
        <dbReference type="Proteomes" id="UP001138751"/>
    </source>
</evidence>
<name>A0A9X9WUZ5_9PROT</name>
<dbReference type="AlphaFoldDB" id="A0A9X9WUZ5"/>
<keyword evidence="2" id="KW-1185">Reference proteome</keyword>
<organism evidence="1 2">
    <name type="scientific">Neoroseomonas soli</name>
    <dbReference type="NCBI Taxonomy" id="1081025"/>
    <lineage>
        <taxon>Bacteria</taxon>
        <taxon>Pseudomonadati</taxon>
        <taxon>Pseudomonadota</taxon>
        <taxon>Alphaproteobacteria</taxon>
        <taxon>Acetobacterales</taxon>
        <taxon>Acetobacteraceae</taxon>
        <taxon>Neoroseomonas</taxon>
    </lineage>
</organism>